<keyword evidence="7 10" id="KW-0496">Mitochondrion</keyword>
<proteinExistence type="inferred from homology"/>
<evidence type="ECO:0000313" key="14">
    <source>
        <dbReference type="Proteomes" id="UP000054988"/>
    </source>
</evidence>
<comment type="subcellular location">
    <subcellularLocation>
        <location evidence="10">Mitochondrion inner membrane</location>
        <topology evidence="10">Multi-pass membrane protein</topology>
    </subcellularLocation>
</comment>
<dbReference type="InterPro" id="IPR008839">
    <property type="entry name" value="MDM33_fungi"/>
</dbReference>
<evidence type="ECO:0000256" key="2">
    <source>
        <dbReference type="ARBA" id="ARBA00022692"/>
    </source>
</evidence>
<evidence type="ECO:0000256" key="9">
    <source>
        <dbReference type="ARBA" id="ARBA00024807"/>
    </source>
</evidence>
<comment type="function">
    <text evidence="9">Required for the maintenance of the structure of the mitochondrial inner membrane. Involved in mitochondrial morphology. Causes growth arrest when highly overexpressed.</text>
</comment>
<evidence type="ECO:0000256" key="6">
    <source>
        <dbReference type="ARBA" id="ARBA00023054"/>
    </source>
</evidence>
<keyword evidence="8 10" id="KW-0472">Membrane</keyword>
<feature type="region of interest" description="Disordered" evidence="12">
    <location>
        <begin position="20"/>
        <end position="77"/>
    </location>
</feature>
<accession>A0A0W0F3N5</accession>
<dbReference type="Proteomes" id="UP000054988">
    <property type="component" value="Unassembled WGS sequence"/>
</dbReference>
<comment type="similarity">
    <text evidence="1 10">Belongs to the SHE9 family.</text>
</comment>
<keyword evidence="4 10" id="KW-0809">Transit peptide</keyword>
<feature type="transmembrane region" description="Helical" evidence="10">
    <location>
        <begin position="361"/>
        <end position="380"/>
    </location>
</feature>
<evidence type="ECO:0000256" key="4">
    <source>
        <dbReference type="ARBA" id="ARBA00022946"/>
    </source>
</evidence>
<keyword evidence="6 11" id="KW-0175">Coiled coil</keyword>
<feature type="transmembrane region" description="Helical" evidence="10">
    <location>
        <begin position="249"/>
        <end position="269"/>
    </location>
</feature>
<dbReference type="eggNOG" id="ENOG502QQ1E">
    <property type="taxonomic scope" value="Eukaryota"/>
</dbReference>
<protein>
    <recommendedName>
        <fullName evidence="10">Sensitive to high expression protein 9, mitochondrial</fullName>
    </recommendedName>
</protein>
<comment type="subunit">
    <text evidence="10">Homooligomer.</text>
</comment>
<keyword evidence="2 10" id="KW-0812">Transmembrane</keyword>
<gene>
    <name evidence="13" type="ORF">WG66_16577</name>
</gene>
<evidence type="ECO:0000313" key="13">
    <source>
        <dbReference type="EMBL" id="KTB30802.1"/>
    </source>
</evidence>
<dbReference type="AlphaFoldDB" id="A0A0W0F3N5"/>
<name>A0A0W0F3N5_MONRR</name>
<evidence type="ECO:0000256" key="1">
    <source>
        <dbReference type="ARBA" id="ARBA00007472"/>
    </source>
</evidence>
<keyword evidence="3 10" id="KW-0999">Mitochondrion inner membrane</keyword>
<dbReference type="GO" id="GO:0007007">
    <property type="term" value="P:inner mitochondrial membrane organization"/>
    <property type="evidence" value="ECO:0007669"/>
    <property type="project" value="TreeGrafter"/>
</dbReference>
<dbReference type="EMBL" id="LATX01002362">
    <property type="protein sequence ID" value="KTB30802.1"/>
    <property type="molecule type" value="Genomic_DNA"/>
</dbReference>
<evidence type="ECO:0000256" key="3">
    <source>
        <dbReference type="ARBA" id="ARBA00022792"/>
    </source>
</evidence>
<evidence type="ECO:0000256" key="5">
    <source>
        <dbReference type="ARBA" id="ARBA00022989"/>
    </source>
</evidence>
<evidence type="ECO:0000256" key="11">
    <source>
        <dbReference type="SAM" id="Coils"/>
    </source>
</evidence>
<dbReference type="PANTHER" id="PTHR31961">
    <property type="entry name" value="SENSITIVE TO HIGH EXPRESSION PROTEIN 9, MITOCHONDRIAL"/>
    <property type="match status" value="1"/>
</dbReference>
<feature type="compositionally biased region" description="Low complexity" evidence="12">
    <location>
        <begin position="26"/>
        <end position="59"/>
    </location>
</feature>
<evidence type="ECO:0000256" key="8">
    <source>
        <dbReference type="ARBA" id="ARBA00023136"/>
    </source>
</evidence>
<dbReference type="GO" id="GO:0005743">
    <property type="term" value="C:mitochondrial inner membrane"/>
    <property type="evidence" value="ECO:0007669"/>
    <property type="project" value="UniProtKB-SubCell"/>
</dbReference>
<comment type="caution">
    <text evidence="13">The sequence shown here is derived from an EMBL/GenBank/DDBJ whole genome shotgun (WGS) entry which is preliminary data.</text>
</comment>
<dbReference type="Pfam" id="PF05546">
    <property type="entry name" value="She9_MDM33"/>
    <property type="match status" value="1"/>
</dbReference>
<evidence type="ECO:0000256" key="10">
    <source>
        <dbReference type="RuleBase" id="RU364128"/>
    </source>
</evidence>
<evidence type="ECO:0000256" key="12">
    <source>
        <dbReference type="SAM" id="MobiDB-lite"/>
    </source>
</evidence>
<feature type="compositionally biased region" description="Polar residues" evidence="12">
    <location>
        <begin position="67"/>
        <end position="77"/>
    </location>
</feature>
<evidence type="ECO:0000256" key="7">
    <source>
        <dbReference type="ARBA" id="ARBA00023128"/>
    </source>
</evidence>
<keyword evidence="5 10" id="KW-1133">Transmembrane helix</keyword>
<reference evidence="13 14" key="1">
    <citation type="submission" date="2015-12" db="EMBL/GenBank/DDBJ databases">
        <title>Draft genome sequence of Moniliophthora roreri, the causal agent of frosty pod rot of cacao.</title>
        <authorList>
            <person name="Aime M.C."/>
            <person name="Diaz-Valderrama J.R."/>
            <person name="Kijpornyongpan T."/>
            <person name="Phillips-Mora W."/>
        </authorList>
    </citation>
    <scope>NUCLEOTIDE SEQUENCE [LARGE SCALE GENOMIC DNA]</scope>
    <source>
        <strain evidence="13 14">MCA 2952</strain>
    </source>
</reference>
<sequence length="382" mass="43013">MLRTSLRTDRARILRQFSTTKIAWNSSSSSPRSSGSSSSEQKPPASPPSSNSASPSTNTPEDRTFSDHSTSPNRTSTFLDLNTLRDNFRKWSDEAAINFRQKADDFTGSTKVTFSQLGSQLNKVTGYDEIEALKRQVVEQEARIKEARRAARQAKLQYQQAVFQRSNSQRELNDLLQRKSSWTDHDVSRFTTLVREDHTFVQEEARSKAAVDETEEAVEKEFNELTRSILTRYHEEQVWSDKIRSASTYGQLAALGLNLLVFILAIVAVEPWKRRRLAQTFEKKIEEMEVEYKTAMEEHMGEVQRHLNGQAAVLGAIAGVVERLDTQLQQTKEVTVPVVDEPVLPPSIWAKAVKDRHFTEAVATGAVAATVLSAIGWIWLGG</sequence>
<feature type="coiled-coil region" evidence="11">
    <location>
        <begin position="130"/>
        <end position="157"/>
    </location>
</feature>
<organism evidence="13 14">
    <name type="scientific">Moniliophthora roreri</name>
    <name type="common">Frosty pod rot fungus</name>
    <name type="synonym">Monilia roreri</name>
    <dbReference type="NCBI Taxonomy" id="221103"/>
    <lineage>
        <taxon>Eukaryota</taxon>
        <taxon>Fungi</taxon>
        <taxon>Dikarya</taxon>
        <taxon>Basidiomycota</taxon>
        <taxon>Agaricomycotina</taxon>
        <taxon>Agaricomycetes</taxon>
        <taxon>Agaricomycetidae</taxon>
        <taxon>Agaricales</taxon>
        <taxon>Marasmiineae</taxon>
        <taxon>Marasmiaceae</taxon>
        <taxon>Moniliophthora</taxon>
    </lineage>
</organism>
<dbReference type="PANTHER" id="PTHR31961:SF3">
    <property type="entry name" value="SENSITIVE TO HIGH EXPRESSION PROTEIN 9, MITOCHONDRIAL"/>
    <property type="match status" value="1"/>
</dbReference>